<dbReference type="EMBL" id="AP022574">
    <property type="protein sequence ID" value="BBX67863.1"/>
    <property type="molecule type" value="Genomic_DNA"/>
</dbReference>
<dbReference type="RefSeq" id="WP_197746870.1">
    <property type="nucleotide sequence ID" value="NZ_AP022574.1"/>
</dbReference>
<comment type="similarity">
    <text evidence="1">Belongs to the V-ATPase F subunit family.</text>
</comment>
<keyword evidence="5" id="KW-1185">Reference proteome</keyword>
<evidence type="ECO:0008006" key="6">
    <source>
        <dbReference type="Google" id="ProtNLM"/>
    </source>
</evidence>
<evidence type="ECO:0000256" key="2">
    <source>
        <dbReference type="ARBA" id="ARBA00022448"/>
    </source>
</evidence>
<dbReference type="AlphaFoldDB" id="A0A7I7M8N7"/>
<protein>
    <recommendedName>
        <fullName evidence="6">V-type ATP synthase subunit F</fullName>
    </recommendedName>
</protein>
<evidence type="ECO:0000313" key="4">
    <source>
        <dbReference type="EMBL" id="BBX67863.1"/>
    </source>
</evidence>
<dbReference type="KEGG" id="mpsc:MPSYJ_13240"/>
<accession>A0A7I7M8N7</accession>
<keyword evidence="2" id="KW-0813">Transport</keyword>
<dbReference type="Pfam" id="PF01990">
    <property type="entry name" value="ATP-synt_F"/>
    <property type="match status" value="1"/>
</dbReference>
<dbReference type="SUPFAM" id="SSF159468">
    <property type="entry name" value="AtpF-like"/>
    <property type="match status" value="1"/>
</dbReference>
<keyword evidence="3" id="KW-0406">Ion transport</keyword>
<gene>
    <name evidence="4" type="ORF">MPSYJ_13240</name>
</gene>
<evidence type="ECO:0000313" key="5">
    <source>
        <dbReference type="Proteomes" id="UP000466514"/>
    </source>
</evidence>
<reference evidence="4 5" key="1">
    <citation type="journal article" date="2019" name="Emerg. Microbes Infect.">
        <title>Comprehensive subspecies identification of 175 nontuberculous mycobacteria species based on 7547 genomic profiles.</title>
        <authorList>
            <person name="Matsumoto Y."/>
            <person name="Kinjo T."/>
            <person name="Motooka D."/>
            <person name="Nabeya D."/>
            <person name="Jung N."/>
            <person name="Uechi K."/>
            <person name="Horii T."/>
            <person name="Iida T."/>
            <person name="Fujita J."/>
            <person name="Nakamura S."/>
        </authorList>
    </citation>
    <scope>NUCLEOTIDE SEQUENCE [LARGE SCALE GENOMIC DNA]</scope>
    <source>
        <strain evidence="4 5">JCM 13323</strain>
    </source>
</reference>
<organism evidence="4 5">
    <name type="scientific">Mycolicibacterium psychrotolerans</name>
    <dbReference type="NCBI Taxonomy" id="216929"/>
    <lineage>
        <taxon>Bacteria</taxon>
        <taxon>Bacillati</taxon>
        <taxon>Actinomycetota</taxon>
        <taxon>Actinomycetes</taxon>
        <taxon>Mycobacteriales</taxon>
        <taxon>Mycobacteriaceae</taxon>
        <taxon>Mycolicibacterium</taxon>
    </lineage>
</organism>
<dbReference type="InterPro" id="IPR036906">
    <property type="entry name" value="ATPase_V1_fsu_sf"/>
</dbReference>
<proteinExistence type="inferred from homology"/>
<evidence type="ECO:0000256" key="1">
    <source>
        <dbReference type="ARBA" id="ARBA00010148"/>
    </source>
</evidence>
<sequence>MGSVAVIGEETAVSGFALAGALVLPAEGEDAVHRAWSNLPDDIQVVIVTAQAARQLGDARTAKLLPFTVVIPS</sequence>
<dbReference type="Proteomes" id="UP000466514">
    <property type="component" value="Chromosome"/>
</dbReference>
<dbReference type="GO" id="GO:0046961">
    <property type="term" value="F:proton-transporting ATPase activity, rotational mechanism"/>
    <property type="evidence" value="ECO:0007669"/>
    <property type="project" value="InterPro"/>
</dbReference>
<evidence type="ECO:0000256" key="3">
    <source>
        <dbReference type="ARBA" id="ARBA00023065"/>
    </source>
</evidence>
<dbReference type="Gene3D" id="3.40.50.10580">
    <property type="entry name" value="ATPase, V1 complex, subunit F"/>
    <property type="match status" value="1"/>
</dbReference>
<dbReference type="InterPro" id="IPR008218">
    <property type="entry name" value="ATPase_V1-cplx_f_g_su"/>
</dbReference>
<name>A0A7I7M8N7_9MYCO</name>